<sequence length="141" mass="16119">MQIIEADWQDKIALHSVAMDHAFQAAVSVPPGDEHTKRWDTYEAVSADFLGYLGTHFESDQGFDDFLKSQASAIYQENGYSLRSLQEDWPDFYPVDDTIPRAELALSRYKRIYKEIVEDLESNRQPLKLAGKPQRLSLPAP</sequence>
<dbReference type="Proteomes" id="UP000249417">
    <property type="component" value="Unassembled WGS sequence"/>
</dbReference>
<dbReference type="EMBL" id="QFQB01000010">
    <property type="protein sequence ID" value="PZQ47714.1"/>
    <property type="molecule type" value="Genomic_DNA"/>
</dbReference>
<comment type="caution">
    <text evidence="1">The sequence shown here is derived from an EMBL/GenBank/DDBJ whole genome shotgun (WGS) entry which is preliminary data.</text>
</comment>
<evidence type="ECO:0000313" key="2">
    <source>
        <dbReference type="Proteomes" id="UP000249417"/>
    </source>
</evidence>
<reference evidence="1 2" key="1">
    <citation type="submission" date="2017-08" db="EMBL/GenBank/DDBJ databases">
        <title>Infants hospitalized years apart are colonized by the same room-sourced microbial strains.</title>
        <authorList>
            <person name="Brooks B."/>
            <person name="Olm M.R."/>
            <person name="Firek B.A."/>
            <person name="Baker R."/>
            <person name="Thomas B.C."/>
            <person name="Morowitz M.J."/>
            <person name="Banfield J.F."/>
        </authorList>
    </citation>
    <scope>NUCLEOTIDE SEQUENCE [LARGE SCALE GENOMIC DNA]</scope>
    <source>
        <strain evidence="1">S2_005_002_R2_29</strain>
    </source>
</reference>
<protein>
    <submittedName>
        <fullName evidence="1">Uncharacterized protein</fullName>
    </submittedName>
</protein>
<accession>A0A2W5N3P4</accession>
<proteinExistence type="predicted"/>
<name>A0A2W5N3P4_9BACT</name>
<evidence type="ECO:0000313" key="1">
    <source>
        <dbReference type="EMBL" id="PZQ47714.1"/>
    </source>
</evidence>
<dbReference type="AlphaFoldDB" id="A0A2W5N3P4"/>
<organism evidence="1 2">
    <name type="scientific">Micavibrio aeruginosavorus</name>
    <dbReference type="NCBI Taxonomy" id="349221"/>
    <lineage>
        <taxon>Bacteria</taxon>
        <taxon>Pseudomonadati</taxon>
        <taxon>Bdellovibrionota</taxon>
        <taxon>Bdellovibrionia</taxon>
        <taxon>Bdellovibrionales</taxon>
        <taxon>Pseudobdellovibrionaceae</taxon>
        <taxon>Micavibrio</taxon>
    </lineage>
</organism>
<gene>
    <name evidence="1" type="ORF">DI551_02830</name>
</gene>